<dbReference type="InterPro" id="IPR029787">
    <property type="entry name" value="Nucleotide_cyclase"/>
</dbReference>
<keyword evidence="2" id="KW-0472">Membrane</keyword>
<feature type="transmembrane region" description="Helical" evidence="2">
    <location>
        <begin position="202"/>
        <end position="224"/>
    </location>
</feature>
<keyword evidence="2" id="KW-0812">Transmembrane</keyword>
<feature type="transmembrane region" description="Helical" evidence="2">
    <location>
        <begin position="230"/>
        <end position="250"/>
    </location>
</feature>
<feature type="domain" description="Guanylate cyclase" evidence="3">
    <location>
        <begin position="275"/>
        <end position="404"/>
    </location>
</feature>
<comment type="caution">
    <text evidence="4">The sequence shown here is derived from an EMBL/GenBank/DDBJ whole genome shotgun (WGS) entry which is preliminary data.</text>
</comment>
<evidence type="ECO:0000313" key="4">
    <source>
        <dbReference type="EMBL" id="TDD95159.1"/>
    </source>
</evidence>
<dbReference type="GO" id="GO:0009190">
    <property type="term" value="P:cyclic nucleotide biosynthetic process"/>
    <property type="evidence" value="ECO:0007669"/>
    <property type="project" value="InterPro"/>
</dbReference>
<feature type="transmembrane region" description="Helical" evidence="2">
    <location>
        <begin position="38"/>
        <end position="57"/>
    </location>
</feature>
<proteinExistence type="inferred from homology"/>
<dbReference type="Pfam" id="PF00211">
    <property type="entry name" value="Guanylate_cyc"/>
    <property type="match status" value="1"/>
</dbReference>
<accession>A0A4R5C8P8</accession>
<gene>
    <name evidence="4" type="ORF">E1269_31440</name>
</gene>
<organism evidence="4 5">
    <name type="scientific">Jiangella asiatica</name>
    <dbReference type="NCBI Taxonomy" id="2530372"/>
    <lineage>
        <taxon>Bacteria</taxon>
        <taxon>Bacillati</taxon>
        <taxon>Actinomycetota</taxon>
        <taxon>Actinomycetes</taxon>
        <taxon>Jiangellales</taxon>
        <taxon>Jiangellaceae</taxon>
        <taxon>Jiangella</taxon>
    </lineage>
</organism>
<dbReference type="PANTHER" id="PTHR43081">
    <property type="entry name" value="ADENYLATE CYCLASE, TERMINAL-DIFFERENTIATION SPECIFIC-RELATED"/>
    <property type="match status" value="1"/>
</dbReference>
<dbReference type="Proteomes" id="UP000294739">
    <property type="component" value="Unassembled WGS sequence"/>
</dbReference>
<keyword evidence="2" id="KW-1133">Transmembrane helix</keyword>
<dbReference type="GO" id="GO:0035556">
    <property type="term" value="P:intracellular signal transduction"/>
    <property type="evidence" value="ECO:0007669"/>
    <property type="project" value="InterPro"/>
</dbReference>
<dbReference type="SUPFAM" id="SSF55073">
    <property type="entry name" value="Nucleotide cyclase"/>
    <property type="match status" value="1"/>
</dbReference>
<evidence type="ECO:0000313" key="5">
    <source>
        <dbReference type="Proteomes" id="UP000294739"/>
    </source>
</evidence>
<dbReference type="InterPro" id="IPR050697">
    <property type="entry name" value="Adenylyl/Guanylyl_Cyclase_3/4"/>
</dbReference>
<evidence type="ECO:0000259" key="3">
    <source>
        <dbReference type="PROSITE" id="PS50125"/>
    </source>
</evidence>
<protein>
    <submittedName>
        <fullName evidence="4">Adenylate/guanylate cyclase domain-containing protein</fullName>
    </submittedName>
</protein>
<keyword evidence="5" id="KW-1185">Reference proteome</keyword>
<evidence type="ECO:0000256" key="2">
    <source>
        <dbReference type="SAM" id="Phobius"/>
    </source>
</evidence>
<evidence type="ECO:0000256" key="1">
    <source>
        <dbReference type="ARBA" id="ARBA00005381"/>
    </source>
</evidence>
<reference evidence="4 5" key="1">
    <citation type="submission" date="2019-03" db="EMBL/GenBank/DDBJ databases">
        <title>Draft genome sequences of novel Actinobacteria.</title>
        <authorList>
            <person name="Sahin N."/>
            <person name="Ay H."/>
            <person name="Saygin H."/>
        </authorList>
    </citation>
    <scope>NUCLEOTIDE SEQUENCE [LARGE SCALE GENOMIC DNA]</scope>
    <source>
        <strain evidence="4 5">5K138</strain>
    </source>
</reference>
<dbReference type="OrthoDB" id="5476461at2"/>
<dbReference type="EMBL" id="SMKZ01000097">
    <property type="protein sequence ID" value="TDD95159.1"/>
    <property type="molecule type" value="Genomic_DNA"/>
</dbReference>
<dbReference type="InterPro" id="IPR001054">
    <property type="entry name" value="A/G_cyclase"/>
</dbReference>
<feature type="transmembrane region" description="Helical" evidence="2">
    <location>
        <begin position="69"/>
        <end position="89"/>
    </location>
</feature>
<comment type="similarity">
    <text evidence="1">Belongs to the adenylyl cyclase class-3 family.</text>
</comment>
<dbReference type="CDD" id="cd07302">
    <property type="entry name" value="CHD"/>
    <property type="match status" value="1"/>
</dbReference>
<feature type="transmembrane region" description="Helical" evidence="2">
    <location>
        <begin position="138"/>
        <end position="162"/>
    </location>
</feature>
<dbReference type="InParanoid" id="A0A4R5C8P8"/>
<dbReference type="SMART" id="SM00044">
    <property type="entry name" value="CYCc"/>
    <property type="match status" value="1"/>
</dbReference>
<sequence>MSPRRVASAALLLSVPLIGLIVLIAAPGLDVTWQHHPAHFWLVLSAGALSTALAYATGTAARRRNDARVFLVSLAFLSAAGFLGLHALATPGVLLEGANAGFALATPVGLLVAAGFAAASATELAARHRQAVMRNAGVLRGAVLALLVVWGVVSVSGVGPLADPAPPERASGPLVWLAVVGLALYGFAVVRYLRLPSYPGSVALLMAMTAAFVLLAEATLAVAFGRNWHASWWEWHVLMLAAFALVAVSAHRQWHEERFASLYLEDTAHGMREISILFADLQGFTSYSERHRPQEVTAMLNEYFTTAIPPVVEQYGGSVDRLVGDALMVTFNRDGDQPDHAVRAARAALAIQTATAAVAARNPDWPRFRVGVNTGEVAVGLLGTAGGRTFTVIGDAVNLAARLESAAPVGGVLIGGTTARLLSGARTEPVDGLRVKGKSEPVEAYRLLGL</sequence>
<name>A0A4R5C8P8_9ACTN</name>
<feature type="transmembrane region" description="Helical" evidence="2">
    <location>
        <begin position="101"/>
        <end position="126"/>
    </location>
</feature>
<dbReference type="GO" id="GO:0004016">
    <property type="term" value="F:adenylate cyclase activity"/>
    <property type="evidence" value="ECO:0007669"/>
    <property type="project" value="UniProtKB-ARBA"/>
</dbReference>
<dbReference type="Gene3D" id="3.30.70.1230">
    <property type="entry name" value="Nucleotide cyclase"/>
    <property type="match status" value="1"/>
</dbReference>
<feature type="transmembrane region" description="Helical" evidence="2">
    <location>
        <begin position="174"/>
        <end position="193"/>
    </location>
</feature>
<dbReference type="PANTHER" id="PTHR43081:SF1">
    <property type="entry name" value="ADENYLATE CYCLASE, TERMINAL-DIFFERENTIATION SPECIFIC"/>
    <property type="match status" value="1"/>
</dbReference>
<dbReference type="PROSITE" id="PS50125">
    <property type="entry name" value="GUANYLATE_CYCLASE_2"/>
    <property type="match status" value="1"/>
</dbReference>
<dbReference type="AlphaFoldDB" id="A0A4R5C8P8"/>